<dbReference type="SUPFAM" id="SSF51445">
    <property type="entry name" value="(Trans)glycosidases"/>
    <property type="match status" value="1"/>
</dbReference>
<reference evidence="6" key="1">
    <citation type="submission" date="2022-07" db="EMBL/GenBank/DDBJ databases">
        <title>Chromosome-level genome of Muraenolepis orangiensis.</title>
        <authorList>
            <person name="Kim J."/>
        </authorList>
    </citation>
    <scope>NUCLEOTIDE SEQUENCE</scope>
    <source>
        <strain evidence="6">KU_S4_2022</strain>
        <tissue evidence="6">Muscle</tissue>
    </source>
</reference>
<comment type="similarity">
    <text evidence="1">Belongs to the glycosyl hydrolase 35 family.</text>
</comment>
<dbReference type="PANTHER" id="PTHR23421">
    <property type="entry name" value="BETA-GALACTOSIDASE RELATED"/>
    <property type="match status" value="1"/>
</dbReference>
<dbReference type="InterPro" id="IPR001944">
    <property type="entry name" value="Glycoside_Hdrlase_35"/>
</dbReference>
<evidence type="ECO:0000256" key="3">
    <source>
        <dbReference type="ARBA" id="ARBA00023295"/>
    </source>
</evidence>
<dbReference type="GO" id="GO:0005975">
    <property type="term" value="P:carbohydrate metabolic process"/>
    <property type="evidence" value="ECO:0007669"/>
    <property type="project" value="InterPro"/>
</dbReference>
<keyword evidence="4" id="KW-0812">Transmembrane</keyword>
<sequence>MFVRLSSVRRYSLVCVVIGGIVAYTLTRWSFAEKPMVHIGEGLTANSSQFTLDGKPFRVLGGSVHYFRVPRAHWEDRLVKMKACGLNTLTTYVPWNLHEPERGRFDFQDHLDLEGYLSLAARLGLRVILRPGPYICAEWDLGGLPSWLLRDHNMKLRTTYPGFTKAVDSYLDQLLKRVVSHQHSKGGPIIAVQVENEYGSYAKDAEYMSFIKEALLSRGITELLLTSDNLDGLKLGGVHGALETINFQKLSPGGKNYLEEIQPQKPKMVMEYWTGWFDLWGGLHHLFPAEDMVAVVTEILKQGMSINLYMFHGGTNFGFLNGASAVGLAAPKAMVTSYGRVGEITI</sequence>
<dbReference type="GO" id="GO:0004553">
    <property type="term" value="F:hydrolase activity, hydrolyzing O-glycosyl compounds"/>
    <property type="evidence" value="ECO:0007669"/>
    <property type="project" value="InterPro"/>
</dbReference>
<dbReference type="Gene3D" id="2.60.120.260">
    <property type="entry name" value="Galactose-binding domain-like"/>
    <property type="match status" value="1"/>
</dbReference>
<dbReference type="FunFam" id="3.20.20.80:FF:000036">
    <property type="entry name" value="Beta-galactosidase"/>
    <property type="match status" value="1"/>
</dbReference>
<keyword evidence="7" id="KW-1185">Reference proteome</keyword>
<evidence type="ECO:0000256" key="1">
    <source>
        <dbReference type="ARBA" id="ARBA00009809"/>
    </source>
</evidence>
<proteinExistence type="inferred from homology"/>
<feature type="transmembrane region" description="Helical" evidence="4">
    <location>
        <begin position="12"/>
        <end position="31"/>
    </location>
</feature>
<keyword evidence="4" id="KW-0472">Membrane</keyword>
<dbReference type="PRINTS" id="PR00742">
    <property type="entry name" value="GLHYDRLASE35"/>
</dbReference>
<feature type="domain" description="Glycoside hydrolase 35 catalytic" evidence="5">
    <location>
        <begin position="49"/>
        <end position="339"/>
    </location>
</feature>
<evidence type="ECO:0000256" key="2">
    <source>
        <dbReference type="ARBA" id="ARBA00022801"/>
    </source>
</evidence>
<dbReference type="Proteomes" id="UP001148018">
    <property type="component" value="Unassembled WGS sequence"/>
</dbReference>
<comment type="caution">
    <text evidence="6">The sequence shown here is derived from an EMBL/GenBank/DDBJ whole genome shotgun (WGS) entry which is preliminary data.</text>
</comment>
<dbReference type="AlphaFoldDB" id="A0A9Q0DJ40"/>
<evidence type="ECO:0000313" key="7">
    <source>
        <dbReference type="Proteomes" id="UP001148018"/>
    </source>
</evidence>
<dbReference type="PROSITE" id="PS01182">
    <property type="entry name" value="GLYCOSYL_HYDROL_F35"/>
    <property type="match status" value="1"/>
</dbReference>
<evidence type="ECO:0000259" key="5">
    <source>
        <dbReference type="Pfam" id="PF01301"/>
    </source>
</evidence>
<dbReference type="Pfam" id="PF01301">
    <property type="entry name" value="Glyco_hydro_35"/>
    <property type="match status" value="1"/>
</dbReference>
<gene>
    <name evidence="6" type="ORF">NHX12_008073</name>
</gene>
<keyword evidence="4" id="KW-1133">Transmembrane helix</keyword>
<name>A0A9Q0DJ40_9TELE</name>
<evidence type="ECO:0000313" key="6">
    <source>
        <dbReference type="EMBL" id="KAJ3590119.1"/>
    </source>
</evidence>
<accession>A0A9Q0DJ40</accession>
<protein>
    <recommendedName>
        <fullName evidence="5">Glycoside hydrolase 35 catalytic domain-containing protein</fullName>
    </recommendedName>
</protein>
<dbReference type="InterPro" id="IPR017853">
    <property type="entry name" value="GH"/>
</dbReference>
<keyword evidence="2" id="KW-0378">Hydrolase</keyword>
<dbReference type="InterPro" id="IPR019801">
    <property type="entry name" value="Glyco_hydro_35_CS"/>
</dbReference>
<keyword evidence="3" id="KW-0326">Glycosidase</keyword>
<dbReference type="InterPro" id="IPR031330">
    <property type="entry name" value="Gly_Hdrlase_35_cat"/>
</dbReference>
<evidence type="ECO:0000256" key="4">
    <source>
        <dbReference type="SAM" id="Phobius"/>
    </source>
</evidence>
<organism evidence="6 7">
    <name type="scientific">Muraenolepis orangiensis</name>
    <name type="common">Patagonian moray cod</name>
    <dbReference type="NCBI Taxonomy" id="630683"/>
    <lineage>
        <taxon>Eukaryota</taxon>
        <taxon>Metazoa</taxon>
        <taxon>Chordata</taxon>
        <taxon>Craniata</taxon>
        <taxon>Vertebrata</taxon>
        <taxon>Euteleostomi</taxon>
        <taxon>Actinopterygii</taxon>
        <taxon>Neopterygii</taxon>
        <taxon>Teleostei</taxon>
        <taxon>Neoteleostei</taxon>
        <taxon>Acanthomorphata</taxon>
        <taxon>Zeiogadaria</taxon>
        <taxon>Gadariae</taxon>
        <taxon>Gadiformes</taxon>
        <taxon>Muraenolepidoidei</taxon>
        <taxon>Muraenolepididae</taxon>
        <taxon>Muraenolepis</taxon>
    </lineage>
</organism>
<dbReference type="OrthoDB" id="1657402at2759"/>
<dbReference type="EMBL" id="JANIIK010000114">
    <property type="protein sequence ID" value="KAJ3590119.1"/>
    <property type="molecule type" value="Genomic_DNA"/>
</dbReference>
<dbReference type="Gene3D" id="3.20.20.80">
    <property type="entry name" value="Glycosidases"/>
    <property type="match status" value="1"/>
</dbReference>